<feature type="compositionally biased region" description="Low complexity" evidence="1">
    <location>
        <begin position="165"/>
        <end position="181"/>
    </location>
</feature>
<dbReference type="SMART" id="SM00151">
    <property type="entry name" value="SWIB"/>
    <property type="match status" value="1"/>
</dbReference>
<name>A0A8H4VUS0_9AGAR</name>
<dbReference type="InterPro" id="IPR036885">
    <property type="entry name" value="SWIB_MDM2_dom_sf"/>
</dbReference>
<evidence type="ECO:0000259" key="2">
    <source>
        <dbReference type="PROSITE" id="PS51925"/>
    </source>
</evidence>
<dbReference type="InterPro" id="IPR019835">
    <property type="entry name" value="SWIB_domain"/>
</dbReference>
<dbReference type="PANTHER" id="PTHR13844">
    <property type="entry name" value="SWI/SNF-RELATED MATRIX-ASSOCIATED ACTIN-DEPENDENT REGULATOR OF CHROMATIN SUBFAMILY D"/>
    <property type="match status" value="1"/>
</dbReference>
<dbReference type="Pfam" id="PF02201">
    <property type="entry name" value="SWIB"/>
    <property type="match status" value="1"/>
</dbReference>
<proteinExistence type="predicted"/>
<dbReference type="Gene3D" id="1.10.245.10">
    <property type="entry name" value="SWIB/MDM2 domain"/>
    <property type="match status" value="1"/>
</dbReference>
<feature type="compositionally biased region" description="Acidic residues" evidence="1">
    <location>
        <begin position="107"/>
        <end position="127"/>
    </location>
</feature>
<reference evidence="3 4" key="1">
    <citation type="submission" date="2019-12" db="EMBL/GenBank/DDBJ databases">
        <authorList>
            <person name="Floudas D."/>
            <person name="Bentzer J."/>
            <person name="Ahren D."/>
            <person name="Johansson T."/>
            <person name="Persson P."/>
            <person name="Tunlid A."/>
        </authorList>
    </citation>
    <scope>NUCLEOTIDE SEQUENCE [LARGE SCALE GENOMIC DNA]</scope>
    <source>
        <strain evidence="3 4">CBS 102.39</strain>
    </source>
</reference>
<evidence type="ECO:0000313" key="4">
    <source>
        <dbReference type="Proteomes" id="UP000521872"/>
    </source>
</evidence>
<gene>
    <name evidence="3" type="ORF">D9613_000837</name>
</gene>
<comment type="caution">
    <text evidence="3">The sequence shown here is derived from an EMBL/GenBank/DDBJ whole genome shotgun (WGS) entry which is preliminary data.</text>
</comment>
<dbReference type="AlphaFoldDB" id="A0A8H4VUS0"/>
<protein>
    <recommendedName>
        <fullName evidence="2">DM2 domain-containing protein</fullName>
    </recommendedName>
</protein>
<feature type="compositionally biased region" description="Acidic residues" evidence="1">
    <location>
        <begin position="69"/>
        <end position="83"/>
    </location>
</feature>
<dbReference type="EMBL" id="JAACJL010000015">
    <property type="protein sequence ID" value="KAF4620714.1"/>
    <property type="molecule type" value="Genomic_DNA"/>
</dbReference>
<feature type="region of interest" description="Disordered" evidence="1">
    <location>
        <begin position="63"/>
        <end position="224"/>
    </location>
</feature>
<sequence>MAFDFGTLEPRIHQILSAPGTDLATISAKRVRRQLLETDPNLTAEFLKENKEEVDRIIASVFERVSGGGDDDEGSAEPPETDGIEQQAGGGGEDNGQTSSRKRKQEEGDEGEGEYQESATPEDEDADSSSKPSPPPAKKQKKSGKNGRELSDAELARKLSSEINGRATRTGTKGRGAATATKKGRAKKSAATVDSDDDSDEDGKRKTKKKKSSPSSGGAKGGFGKEFALSEPLATLVQVEKLSRPQVVKQLWVYIKEHELQNPKNKREILCDPPMRAVFNVDKIDMFTMNKVLGQHLYEIDEQ</sequence>
<dbReference type="CDD" id="cd10567">
    <property type="entry name" value="SWIB-MDM2_like"/>
    <property type="match status" value="1"/>
</dbReference>
<accession>A0A8H4VUS0</accession>
<organism evidence="3 4">
    <name type="scientific">Agrocybe pediades</name>
    <dbReference type="NCBI Taxonomy" id="84607"/>
    <lineage>
        <taxon>Eukaryota</taxon>
        <taxon>Fungi</taxon>
        <taxon>Dikarya</taxon>
        <taxon>Basidiomycota</taxon>
        <taxon>Agaricomycotina</taxon>
        <taxon>Agaricomycetes</taxon>
        <taxon>Agaricomycetidae</taxon>
        <taxon>Agaricales</taxon>
        <taxon>Agaricineae</taxon>
        <taxon>Strophariaceae</taxon>
        <taxon>Agrocybe</taxon>
    </lineage>
</organism>
<feature type="compositionally biased region" description="Basic and acidic residues" evidence="1">
    <location>
        <begin position="146"/>
        <end position="160"/>
    </location>
</feature>
<evidence type="ECO:0000313" key="3">
    <source>
        <dbReference type="EMBL" id="KAF4620714.1"/>
    </source>
</evidence>
<keyword evidence="4" id="KW-1185">Reference proteome</keyword>
<feature type="domain" description="DM2" evidence="2">
    <location>
        <begin position="222"/>
        <end position="299"/>
    </location>
</feature>
<evidence type="ECO:0000256" key="1">
    <source>
        <dbReference type="SAM" id="MobiDB-lite"/>
    </source>
</evidence>
<dbReference type="InterPro" id="IPR003121">
    <property type="entry name" value="SWIB_MDM2_domain"/>
</dbReference>
<dbReference type="Proteomes" id="UP000521872">
    <property type="component" value="Unassembled WGS sequence"/>
</dbReference>
<dbReference type="PROSITE" id="PS51925">
    <property type="entry name" value="SWIB_MDM2"/>
    <property type="match status" value="1"/>
</dbReference>
<dbReference type="SUPFAM" id="SSF47592">
    <property type="entry name" value="SWIB/MDM2 domain"/>
    <property type="match status" value="1"/>
</dbReference>